<dbReference type="GO" id="GO:0003700">
    <property type="term" value="F:DNA-binding transcription factor activity"/>
    <property type="evidence" value="ECO:0007669"/>
    <property type="project" value="InterPro"/>
</dbReference>
<evidence type="ECO:0000259" key="4">
    <source>
        <dbReference type="PROSITE" id="PS50995"/>
    </source>
</evidence>
<evidence type="ECO:0000313" key="5">
    <source>
        <dbReference type="EMBL" id="RKP53660.1"/>
    </source>
</evidence>
<evidence type="ECO:0000256" key="2">
    <source>
        <dbReference type="ARBA" id="ARBA00023125"/>
    </source>
</evidence>
<dbReference type="OrthoDB" id="3215377at2"/>
<accession>A0A494XSN9</accession>
<gene>
    <name evidence="5" type="ORF">D7S86_15425</name>
</gene>
<dbReference type="Gene3D" id="1.10.287.100">
    <property type="match status" value="1"/>
</dbReference>
<dbReference type="SMART" id="SM00347">
    <property type="entry name" value="HTH_MARR"/>
    <property type="match status" value="1"/>
</dbReference>
<dbReference type="Pfam" id="PF01047">
    <property type="entry name" value="MarR"/>
    <property type="match status" value="1"/>
</dbReference>
<reference evidence="5 6" key="1">
    <citation type="submission" date="2018-10" db="EMBL/GenBank/DDBJ databases">
        <title>Robbsia sp. DHC34, isolated from soil.</title>
        <authorList>
            <person name="Gao Z.-H."/>
            <person name="Qiu L.-H."/>
        </authorList>
    </citation>
    <scope>NUCLEOTIDE SEQUENCE [LARGE SCALE GENOMIC DNA]</scope>
    <source>
        <strain evidence="5 6">DHC34</strain>
    </source>
</reference>
<dbReference type="EMBL" id="RBZU01000006">
    <property type="protein sequence ID" value="RKP53660.1"/>
    <property type="molecule type" value="Genomic_DNA"/>
</dbReference>
<keyword evidence="3" id="KW-0804">Transcription</keyword>
<feature type="domain" description="HTH marR-type" evidence="4">
    <location>
        <begin position="11"/>
        <end position="141"/>
    </location>
</feature>
<evidence type="ECO:0000256" key="3">
    <source>
        <dbReference type="ARBA" id="ARBA00023163"/>
    </source>
</evidence>
<dbReference type="InterPro" id="IPR036388">
    <property type="entry name" value="WH-like_DNA-bd_sf"/>
</dbReference>
<dbReference type="InterPro" id="IPR036390">
    <property type="entry name" value="WH_DNA-bd_sf"/>
</dbReference>
<dbReference type="Proteomes" id="UP000270342">
    <property type="component" value="Unassembled WGS sequence"/>
</dbReference>
<dbReference type="PROSITE" id="PS01117">
    <property type="entry name" value="HTH_MARR_1"/>
    <property type="match status" value="1"/>
</dbReference>
<dbReference type="InterPro" id="IPR000835">
    <property type="entry name" value="HTH_MarR-typ"/>
</dbReference>
<proteinExistence type="predicted"/>
<evidence type="ECO:0000313" key="6">
    <source>
        <dbReference type="Proteomes" id="UP000270342"/>
    </source>
</evidence>
<keyword evidence="6" id="KW-1185">Reference proteome</keyword>
<dbReference type="Gene3D" id="1.10.10.10">
    <property type="entry name" value="Winged helix-like DNA-binding domain superfamily/Winged helix DNA-binding domain"/>
    <property type="match status" value="1"/>
</dbReference>
<sequence>MDDESTHEPTLEDFALAISLLVRRIRADAPPELREFSWTQKAVLTRLEKEGAMTSADLARAERIKPQSMSSAIASLVTMGLIERHAHPTDGRQMLIKLSAKGTKLRRTTREAKHAWLAQAITRLNKQEQALLFKAGALIARMVEDERD</sequence>
<dbReference type="PANTHER" id="PTHR39515">
    <property type="entry name" value="CONSERVED PROTEIN"/>
    <property type="match status" value="1"/>
</dbReference>
<dbReference type="SUPFAM" id="SSF46785">
    <property type="entry name" value="Winged helix' DNA-binding domain"/>
    <property type="match status" value="1"/>
</dbReference>
<dbReference type="PANTHER" id="PTHR39515:SF2">
    <property type="entry name" value="HTH-TYPE TRANSCRIPTIONAL REGULATOR RV0880"/>
    <property type="match status" value="1"/>
</dbReference>
<dbReference type="PROSITE" id="PS50995">
    <property type="entry name" value="HTH_MARR_2"/>
    <property type="match status" value="1"/>
</dbReference>
<comment type="caution">
    <text evidence="5">The sequence shown here is derived from an EMBL/GenBank/DDBJ whole genome shotgun (WGS) entry which is preliminary data.</text>
</comment>
<dbReference type="InterPro" id="IPR052526">
    <property type="entry name" value="HTH-type_Bedaq_tolerance"/>
</dbReference>
<protein>
    <submittedName>
        <fullName evidence="5">MarR family transcriptional regulator</fullName>
    </submittedName>
</protein>
<dbReference type="InterPro" id="IPR023187">
    <property type="entry name" value="Tscrpt_reg_MarR-type_CS"/>
</dbReference>
<keyword evidence="1" id="KW-0805">Transcription regulation</keyword>
<dbReference type="AlphaFoldDB" id="A0A494XSN9"/>
<name>A0A494XSN9_9BURK</name>
<dbReference type="GO" id="GO:0003677">
    <property type="term" value="F:DNA binding"/>
    <property type="evidence" value="ECO:0007669"/>
    <property type="project" value="UniProtKB-KW"/>
</dbReference>
<dbReference type="RefSeq" id="WP_121087734.1">
    <property type="nucleotide sequence ID" value="NZ_RBZU01000006.1"/>
</dbReference>
<evidence type="ECO:0000256" key="1">
    <source>
        <dbReference type="ARBA" id="ARBA00023015"/>
    </source>
</evidence>
<keyword evidence="2" id="KW-0238">DNA-binding</keyword>
<organism evidence="5 6">
    <name type="scientific">Pararobbsia silviterrae</name>
    <dbReference type="NCBI Taxonomy" id="1792498"/>
    <lineage>
        <taxon>Bacteria</taxon>
        <taxon>Pseudomonadati</taxon>
        <taxon>Pseudomonadota</taxon>
        <taxon>Betaproteobacteria</taxon>
        <taxon>Burkholderiales</taxon>
        <taxon>Burkholderiaceae</taxon>
        <taxon>Pararobbsia</taxon>
    </lineage>
</organism>